<evidence type="ECO:0000313" key="9">
    <source>
        <dbReference type="EMBL" id="ACC98569.1"/>
    </source>
</evidence>
<evidence type="ECO:0000256" key="4">
    <source>
        <dbReference type="ARBA" id="ARBA00023157"/>
    </source>
</evidence>
<evidence type="ECO:0000256" key="6">
    <source>
        <dbReference type="PIRNR" id="PIRNR000077"/>
    </source>
</evidence>
<keyword evidence="10" id="KW-1185">Reference proteome</keyword>
<dbReference type="InterPro" id="IPR013766">
    <property type="entry name" value="Thioredoxin_domain"/>
</dbReference>
<reference evidence="9 10" key="1">
    <citation type="journal article" date="2009" name="Appl. Environ. Microbiol.">
        <title>Genomic analysis of 'Elusimicrobium minutum,' the first cultivated representative of the phylum 'Elusimicrobia' (formerly termite group 1).</title>
        <authorList>
            <person name="Herlemann D.P.R."/>
            <person name="Geissinger O."/>
            <person name="Ikeda-Ohtsubo W."/>
            <person name="Kunin V."/>
            <person name="Sun H."/>
            <person name="Lapidus A."/>
            <person name="Hugenholtz P."/>
            <person name="Brune A."/>
        </authorList>
    </citation>
    <scope>NUCLEOTIDE SEQUENCE [LARGE SCALE GENOMIC DNA]</scope>
    <source>
        <strain evidence="9 10">Pei191</strain>
    </source>
</reference>
<feature type="domain" description="Thioredoxin" evidence="8">
    <location>
        <begin position="1"/>
        <end position="105"/>
    </location>
</feature>
<dbReference type="Pfam" id="PF00085">
    <property type="entry name" value="Thioredoxin"/>
    <property type="match status" value="1"/>
</dbReference>
<keyword evidence="4 7" id="KW-1015">Disulfide bond</keyword>
<dbReference type="PROSITE" id="PS51352">
    <property type="entry name" value="THIOREDOXIN_2"/>
    <property type="match status" value="1"/>
</dbReference>
<comment type="similarity">
    <text evidence="1 6">Belongs to the thioredoxin family.</text>
</comment>
<dbReference type="OrthoDB" id="9790390at2"/>
<name>B2KDH3_ELUMP</name>
<accession>B2KDH3</accession>
<dbReference type="CDD" id="cd02947">
    <property type="entry name" value="TRX_family"/>
    <property type="match status" value="1"/>
</dbReference>
<dbReference type="Proteomes" id="UP000001029">
    <property type="component" value="Chromosome"/>
</dbReference>
<dbReference type="SUPFAM" id="SSF52833">
    <property type="entry name" value="Thioredoxin-like"/>
    <property type="match status" value="1"/>
</dbReference>
<dbReference type="STRING" id="445932.Emin_1016"/>
<feature type="disulfide bond" description="Redox-active" evidence="7">
    <location>
        <begin position="30"/>
        <end position="33"/>
    </location>
</feature>
<dbReference type="RefSeq" id="WP_012415184.1">
    <property type="nucleotide sequence ID" value="NC_010644.1"/>
</dbReference>
<dbReference type="KEGG" id="emi:Emin_1016"/>
<dbReference type="InterPro" id="IPR036249">
    <property type="entry name" value="Thioredoxin-like_sf"/>
</dbReference>
<dbReference type="PRINTS" id="PR00421">
    <property type="entry name" value="THIOREDOXIN"/>
</dbReference>
<keyword evidence="3" id="KW-0249">Electron transport</keyword>
<dbReference type="PIRSF" id="PIRSF000077">
    <property type="entry name" value="Thioredoxin"/>
    <property type="match status" value="1"/>
</dbReference>
<organism evidence="9 10">
    <name type="scientific">Elusimicrobium minutum (strain Pei191)</name>
    <dbReference type="NCBI Taxonomy" id="445932"/>
    <lineage>
        <taxon>Bacteria</taxon>
        <taxon>Pseudomonadati</taxon>
        <taxon>Elusimicrobiota</taxon>
        <taxon>Elusimicrobia</taxon>
        <taxon>Elusimicrobiales</taxon>
        <taxon>Elusimicrobiaceae</taxon>
        <taxon>Elusimicrobium</taxon>
    </lineage>
</organism>
<evidence type="ECO:0000259" key="8">
    <source>
        <dbReference type="PROSITE" id="PS51352"/>
    </source>
</evidence>
<dbReference type="InterPro" id="IPR017937">
    <property type="entry name" value="Thioredoxin_CS"/>
</dbReference>
<dbReference type="EMBL" id="CP001055">
    <property type="protein sequence ID" value="ACC98569.1"/>
    <property type="molecule type" value="Genomic_DNA"/>
</dbReference>
<proteinExistence type="inferred from homology"/>
<dbReference type="GO" id="GO:0015035">
    <property type="term" value="F:protein-disulfide reductase activity"/>
    <property type="evidence" value="ECO:0007669"/>
    <property type="project" value="InterPro"/>
</dbReference>
<sequence>MKKTLNDENFKQVTSTHEKPFMVEFFATWCPHCQRMAPIIDELAVDFEGKADIFVIDVDIAEKTIAEFKVSGTPTIVFFKENKPFKELVGEKPKQILVEILNEII</sequence>
<dbReference type="PROSITE" id="PS00194">
    <property type="entry name" value="THIOREDOXIN_1"/>
    <property type="match status" value="1"/>
</dbReference>
<evidence type="ECO:0000256" key="1">
    <source>
        <dbReference type="ARBA" id="ARBA00008987"/>
    </source>
</evidence>
<dbReference type="PANTHER" id="PTHR45663">
    <property type="entry name" value="GEO12009P1"/>
    <property type="match status" value="1"/>
</dbReference>
<dbReference type="PANTHER" id="PTHR45663:SF11">
    <property type="entry name" value="GEO12009P1"/>
    <property type="match status" value="1"/>
</dbReference>
<keyword evidence="5 7" id="KW-0676">Redox-active center</keyword>
<evidence type="ECO:0000256" key="5">
    <source>
        <dbReference type="ARBA" id="ARBA00023284"/>
    </source>
</evidence>
<dbReference type="GO" id="GO:0005737">
    <property type="term" value="C:cytoplasm"/>
    <property type="evidence" value="ECO:0007669"/>
    <property type="project" value="TreeGrafter"/>
</dbReference>
<protein>
    <recommendedName>
        <fullName evidence="6">Thioredoxin</fullName>
    </recommendedName>
</protein>
<dbReference type="HOGENOM" id="CLU_090389_10_2_0"/>
<evidence type="ECO:0000313" key="10">
    <source>
        <dbReference type="Proteomes" id="UP000001029"/>
    </source>
</evidence>
<dbReference type="InterPro" id="IPR005746">
    <property type="entry name" value="Thioredoxin"/>
</dbReference>
<evidence type="ECO:0000256" key="7">
    <source>
        <dbReference type="PIRSR" id="PIRSR000077-4"/>
    </source>
</evidence>
<dbReference type="Gene3D" id="3.40.30.10">
    <property type="entry name" value="Glutaredoxin"/>
    <property type="match status" value="1"/>
</dbReference>
<evidence type="ECO:0000256" key="2">
    <source>
        <dbReference type="ARBA" id="ARBA00022448"/>
    </source>
</evidence>
<evidence type="ECO:0000256" key="3">
    <source>
        <dbReference type="ARBA" id="ARBA00022982"/>
    </source>
</evidence>
<keyword evidence="2" id="KW-0813">Transport</keyword>
<dbReference type="AlphaFoldDB" id="B2KDH3"/>
<gene>
    <name evidence="9" type="ordered locus">Emin_1016</name>
</gene>